<keyword evidence="1" id="KW-0812">Transmembrane</keyword>
<protein>
    <recommendedName>
        <fullName evidence="2">DUF3592 domain-containing protein</fullName>
    </recommendedName>
</protein>
<name>A0A2S2DN53_9BURK</name>
<feature type="domain" description="DUF3592" evidence="2">
    <location>
        <begin position="53"/>
        <end position="135"/>
    </location>
</feature>
<keyword evidence="4" id="KW-1185">Reference proteome</keyword>
<keyword evidence="1" id="KW-0472">Membrane</keyword>
<accession>A0A2S2DN53</accession>
<dbReference type="AlphaFoldDB" id="A0A2S2DN53"/>
<evidence type="ECO:0000313" key="3">
    <source>
        <dbReference type="EMBL" id="AWL06820.1"/>
    </source>
</evidence>
<dbReference type="EMBL" id="CP029343">
    <property type="protein sequence ID" value="AWL06820.1"/>
    <property type="molecule type" value="Genomic_DNA"/>
</dbReference>
<reference evidence="3 4" key="1">
    <citation type="submission" date="2018-05" db="EMBL/GenBank/DDBJ databases">
        <title>Complete genome sequence of Massilia oculi sp. nov. CCUG 43427T (=DSM 26321T), the type strain of M. oculi, and comparison with genome sequences of other Massilia strains.</title>
        <authorList>
            <person name="Zhu B."/>
        </authorList>
    </citation>
    <scope>NUCLEOTIDE SEQUENCE [LARGE SCALE GENOMIC DNA]</scope>
    <source>
        <strain evidence="3 4">CCUG 43427</strain>
    </source>
</reference>
<dbReference type="Pfam" id="PF12158">
    <property type="entry name" value="DUF3592"/>
    <property type="match status" value="1"/>
</dbReference>
<evidence type="ECO:0000313" key="4">
    <source>
        <dbReference type="Proteomes" id="UP000245820"/>
    </source>
</evidence>
<feature type="transmembrane region" description="Helical" evidence="1">
    <location>
        <begin position="20"/>
        <end position="38"/>
    </location>
</feature>
<evidence type="ECO:0000256" key="1">
    <source>
        <dbReference type="SAM" id="Phobius"/>
    </source>
</evidence>
<dbReference type="OrthoDB" id="8707374at2"/>
<sequence length="196" mass="22285">MNTPPSTEPAIPHDPQFQVLVGWFLIVVAVPLAIWIALRIHDKFDARSWPKASAEVVKSELYERRGKSHDWCIKMAYRYEVDGQQFVSSRSATSIMSESACDPSRAVIQARFEKRQPGDRITIRHHPREPGRAIAHVDGLDIFDFLFPAVALGVFATGVHSIRYGARLRVEQAALAAERRERMARAEREFFMKNSP</sequence>
<gene>
    <name evidence="3" type="ORF">DIR46_21855</name>
</gene>
<dbReference type="Proteomes" id="UP000245820">
    <property type="component" value="Chromosome"/>
</dbReference>
<dbReference type="KEGG" id="mtim:DIR46_21855"/>
<dbReference type="RefSeq" id="WP_109347124.1">
    <property type="nucleotide sequence ID" value="NZ_CP029343.1"/>
</dbReference>
<organism evidence="3 4">
    <name type="scientific">Massilia oculi</name>
    <dbReference type="NCBI Taxonomy" id="945844"/>
    <lineage>
        <taxon>Bacteria</taxon>
        <taxon>Pseudomonadati</taxon>
        <taxon>Pseudomonadota</taxon>
        <taxon>Betaproteobacteria</taxon>
        <taxon>Burkholderiales</taxon>
        <taxon>Oxalobacteraceae</taxon>
        <taxon>Telluria group</taxon>
        <taxon>Massilia</taxon>
    </lineage>
</organism>
<keyword evidence="1" id="KW-1133">Transmembrane helix</keyword>
<dbReference type="InterPro" id="IPR021994">
    <property type="entry name" value="DUF3592"/>
</dbReference>
<evidence type="ECO:0000259" key="2">
    <source>
        <dbReference type="Pfam" id="PF12158"/>
    </source>
</evidence>
<proteinExistence type="predicted"/>